<dbReference type="GO" id="GO:0004066">
    <property type="term" value="F:asparagine synthase (glutamine-hydrolyzing) activity"/>
    <property type="evidence" value="ECO:0007669"/>
    <property type="project" value="UniProtKB-EC"/>
</dbReference>
<dbReference type="Pfam" id="PF00733">
    <property type="entry name" value="Asn_synthase"/>
    <property type="match status" value="1"/>
</dbReference>
<comment type="catalytic activity">
    <reaction evidence="7">
        <text>L-aspartate + L-glutamine + ATP + H2O = L-asparagine + L-glutamate + AMP + diphosphate + H(+)</text>
        <dbReference type="Rhea" id="RHEA:12228"/>
        <dbReference type="ChEBI" id="CHEBI:15377"/>
        <dbReference type="ChEBI" id="CHEBI:15378"/>
        <dbReference type="ChEBI" id="CHEBI:29985"/>
        <dbReference type="ChEBI" id="CHEBI:29991"/>
        <dbReference type="ChEBI" id="CHEBI:30616"/>
        <dbReference type="ChEBI" id="CHEBI:33019"/>
        <dbReference type="ChEBI" id="CHEBI:58048"/>
        <dbReference type="ChEBI" id="CHEBI:58359"/>
        <dbReference type="ChEBI" id="CHEBI:456215"/>
        <dbReference type="EC" id="6.3.5.4"/>
    </reaction>
</comment>
<evidence type="ECO:0000256" key="1">
    <source>
        <dbReference type="ARBA" id="ARBA00005187"/>
    </source>
</evidence>
<comment type="caution">
    <text evidence="9">The sequence shown here is derived from an EMBL/GenBank/DDBJ whole genome shotgun (WGS) entry which is preliminary data.</text>
</comment>
<dbReference type="GO" id="GO:0006529">
    <property type="term" value="P:asparagine biosynthetic process"/>
    <property type="evidence" value="ECO:0007669"/>
    <property type="project" value="InterPro"/>
</dbReference>
<dbReference type="Gene3D" id="3.40.50.620">
    <property type="entry name" value="HUPs"/>
    <property type="match status" value="1"/>
</dbReference>
<dbReference type="InterPro" id="IPR006426">
    <property type="entry name" value="Asn_synth_AEB"/>
</dbReference>
<keyword evidence="4" id="KW-0547">Nucleotide-binding</keyword>
<evidence type="ECO:0000256" key="4">
    <source>
        <dbReference type="ARBA" id="ARBA00022741"/>
    </source>
</evidence>
<dbReference type="SUPFAM" id="SSF56235">
    <property type="entry name" value="N-terminal nucleophile aminohydrolases (Ntn hydrolases)"/>
    <property type="match status" value="1"/>
</dbReference>
<dbReference type="InterPro" id="IPR051786">
    <property type="entry name" value="ASN_synthetase/amidase"/>
</dbReference>
<evidence type="ECO:0000256" key="7">
    <source>
        <dbReference type="ARBA" id="ARBA00048741"/>
    </source>
</evidence>
<protein>
    <recommendedName>
        <fullName evidence="3">asparagine synthase (glutamine-hydrolyzing)</fullName>
        <ecNumber evidence="3">6.3.5.4</ecNumber>
    </recommendedName>
</protein>
<feature type="domain" description="Glutamine amidotransferase type-2" evidence="8">
    <location>
        <begin position="2"/>
        <end position="210"/>
    </location>
</feature>
<dbReference type="PANTHER" id="PTHR43284:SF1">
    <property type="entry name" value="ASPARAGINE SYNTHETASE"/>
    <property type="match status" value="1"/>
</dbReference>
<dbReference type="GO" id="GO:0005524">
    <property type="term" value="F:ATP binding"/>
    <property type="evidence" value="ECO:0007669"/>
    <property type="project" value="UniProtKB-KW"/>
</dbReference>
<dbReference type="PANTHER" id="PTHR43284">
    <property type="entry name" value="ASPARAGINE SYNTHETASE (GLUTAMINE-HYDROLYZING)"/>
    <property type="match status" value="1"/>
</dbReference>
<dbReference type="PROSITE" id="PS51278">
    <property type="entry name" value="GATASE_TYPE_2"/>
    <property type="match status" value="1"/>
</dbReference>
<proteinExistence type="inferred from homology"/>
<dbReference type="EC" id="6.3.5.4" evidence="3"/>
<sequence>MFSIFGVVSSEERPLDDVIRKMFDAIAGRGGDTEAVHRRHSPCLGLGVRGSEQYVSRALVKNASESIVAVIEGEIYNERELGSLLGDALVSPDKESVFSTIIPLYEKFGKDFPKYLNGIFVIVLWDRDANSVYMARDHLGGRSLFYTIQQNSLLFASGLQALLQSGLFSPALSETGIYRYLSSTAISPPYTMFEDVYCLRPGTVAVYHQGRIAEHDYWGLKDIQEEYSRTEDDFTEELRELILDSIRLRADYGGTFGSLLSGGIDSSLIAATLVTHKKTQSFPGCSIAFDEQYFSDAPLQQIMYQRYPIEKVNAILRIDEFAKIFQQAAAFLDSPVNDHAYVGMYKAFELVKETGCSVGFDGIGADQIFCSTTSHGEREFQRFLRIPSCFRQGVLHRLFPSIPLGNTLPHKVLRLLYRIGLADDERHLTWIPSFYDHRTPVMKNHSLLSTLDPLSVGKAYIAETALRDPLNIYHYGLIKTFLPDDLVFKNERMASANHIVNRMPFLDFRLAEQALKTPQHFKIRQPSAEDDGARLIYKKAIQGLLPDEILFHKKERGFSHPTSVWFRHELKDLVHDTLFSPQSRYLDFVDKAYVHQIFSEHTTGKVNHDYLLNSLMILEFWLKAFTAPSAEK</sequence>
<dbReference type="InterPro" id="IPR017932">
    <property type="entry name" value="GATase_2_dom"/>
</dbReference>
<evidence type="ECO:0000313" key="9">
    <source>
        <dbReference type="EMBL" id="PID58041.1"/>
    </source>
</evidence>
<reference evidence="9 10" key="1">
    <citation type="submission" date="2017-10" db="EMBL/GenBank/DDBJ databases">
        <title>Novel microbial diversity and functional potential in the marine mammal oral microbiome.</title>
        <authorList>
            <person name="Dudek N.K."/>
            <person name="Sun C.L."/>
            <person name="Burstein D."/>
            <person name="Kantor R.S."/>
            <person name="Aliaga Goltsman D.S."/>
            <person name="Bik E.M."/>
            <person name="Thomas B.C."/>
            <person name="Banfield J.F."/>
            <person name="Relman D.A."/>
        </authorList>
    </citation>
    <scope>NUCLEOTIDE SEQUENCE [LARGE SCALE GENOMIC DNA]</scope>
    <source>
        <strain evidence="9">DOLZORAL124_49_17</strain>
    </source>
</reference>
<comment type="pathway">
    <text evidence="1">Amino-acid biosynthesis; L-asparagine biosynthesis; L-asparagine from L-aspartate (L-Gln route): step 1/1.</text>
</comment>
<dbReference type="InterPro" id="IPR033738">
    <property type="entry name" value="AsnB_N"/>
</dbReference>
<dbReference type="EMBL" id="PDPS01000024">
    <property type="protein sequence ID" value="PID58041.1"/>
    <property type="molecule type" value="Genomic_DNA"/>
</dbReference>
<keyword evidence="5" id="KW-0067">ATP-binding</keyword>
<dbReference type="Gene3D" id="3.60.20.10">
    <property type="entry name" value="Glutamine Phosphoribosylpyrophosphate, subunit 1, domain 1"/>
    <property type="match status" value="1"/>
</dbReference>
<dbReference type="CDD" id="cd00712">
    <property type="entry name" value="AsnB"/>
    <property type="match status" value="1"/>
</dbReference>
<dbReference type="InterPro" id="IPR001962">
    <property type="entry name" value="Asn_synthase"/>
</dbReference>
<dbReference type="Proteomes" id="UP000229740">
    <property type="component" value="Unassembled WGS sequence"/>
</dbReference>
<dbReference type="AlphaFoldDB" id="A0A2G6E8D1"/>
<evidence type="ECO:0000259" key="8">
    <source>
        <dbReference type="PROSITE" id="PS51278"/>
    </source>
</evidence>
<dbReference type="Pfam" id="PF13537">
    <property type="entry name" value="GATase_7"/>
    <property type="match status" value="1"/>
</dbReference>
<accession>A0A2G6E8D1</accession>
<dbReference type="PIRSF" id="PIRSF001589">
    <property type="entry name" value="Asn_synthetase_glu-h"/>
    <property type="match status" value="1"/>
</dbReference>
<evidence type="ECO:0000256" key="2">
    <source>
        <dbReference type="ARBA" id="ARBA00005752"/>
    </source>
</evidence>
<dbReference type="CDD" id="cd01991">
    <property type="entry name" value="Asn_synthase_B_C"/>
    <property type="match status" value="1"/>
</dbReference>
<name>A0A2G6E8D1_9BACT</name>
<organism evidence="9 10">
    <name type="scientific">candidate division KSB3 bacterium</name>
    <dbReference type="NCBI Taxonomy" id="2044937"/>
    <lineage>
        <taxon>Bacteria</taxon>
        <taxon>candidate division KSB3</taxon>
    </lineage>
</organism>
<gene>
    <name evidence="9" type="ORF">CSB45_04955</name>
</gene>
<keyword evidence="6" id="KW-0315">Glutamine amidotransferase</keyword>
<evidence type="ECO:0000256" key="6">
    <source>
        <dbReference type="ARBA" id="ARBA00022962"/>
    </source>
</evidence>
<evidence type="ECO:0000256" key="5">
    <source>
        <dbReference type="ARBA" id="ARBA00022840"/>
    </source>
</evidence>
<evidence type="ECO:0000313" key="10">
    <source>
        <dbReference type="Proteomes" id="UP000229740"/>
    </source>
</evidence>
<dbReference type="SUPFAM" id="SSF52402">
    <property type="entry name" value="Adenine nucleotide alpha hydrolases-like"/>
    <property type="match status" value="1"/>
</dbReference>
<evidence type="ECO:0000256" key="3">
    <source>
        <dbReference type="ARBA" id="ARBA00012737"/>
    </source>
</evidence>
<comment type="similarity">
    <text evidence="2">Belongs to the asparagine synthetase family.</text>
</comment>
<dbReference type="InterPro" id="IPR014729">
    <property type="entry name" value="Rossmann-like_a/b/a_fold"/>
</dbReference>
<dbReference type="InterPro" id="IPR029055">
    <property type="entry name" value="Ntn_hydrolases_N"/>
</dbReference>